<dbReference type="EMBL" id="WUYX01000041">
    <property type="protein sequence ID" value="MXV63087.1"/>
    <property type="molecule type" value="Genomic_DNA"/>
</dbReference>
<dbReference type="OrthoDB" id="204383at2157"/>
<gene>
    <name evidence="2" type="ORF">GS429_13615</name>
</gene>
<evidence type="ECO:0000256" key="1">
    <source>
        <dbReference type="SAM" id="Phobius"/>
    </source>
</evidence>
<keyword evidence="3" id="KW-1185">Reference proteome</keyword>
<keyword evidence="1" id="KW-0472">Membrane</keyword>
<organism evidence="2 3">
    <name type="scientific">Natronorubrum halalkaliphilum</name>
    <dbReference type="NCBI Taxonomy" id="2691917"/>
    <lineage>
        <taxon>Archaea</taxon>
        <taxon>Methanobacteriati</taxon>
        <taxon>Methanobacteriota</taxon>
        <taxon>Stenosarchaea group</taxon>
        <taxon>Halobacteria</taxon>
        <taxon>Halobacteriales</taxon>
        <taxon>Natrialbaceae</taxon>
        <taxon>Natronorubrum</taxon>
    </lineage>
</organism>
<evidence type="ECO:0000313" key="3">
    <source>
        <dbReference type="Proteomes" id="UP000434101"/>
    </source>
</evidence>
<feature type="transmembrane region" description="Helical" evidence="1">
    <location>
        <begin position="54"/>
        <end position="72"/>
    </location>
</feature>
<accession>A0A6B0VPM5</accession>
<protein>
    <submittedName>
        <fullName evidence="2">Uncharacterized protein</fullName>
    </submittedName>
</protein>
<keyword evidence="1" id="KW-0812">Transmembrane</keyword>
<dbReference type="Proteomes" id="UP000434101">
    <property type="component" value="Unassembled WGS sequence"/>
</dbReference>
<sequence>MQLEQPTQAQGRVEEPGWSGTIPSAIDARVLGLVVVTAGLAASVNVPYGGLPVALAAFVLLVGGGVVVHLLGERKLRRITDGLVERWVAKGGQIDDVTRSSDGMRTEWTIHTADGEITVGGIALVPIAQLAVEWQGVGDTMAATEAEENLDALADTLYEEFFEIGSAPQRA</sequence>
<comment type="caution">
    <text evidence="2">The sequence shown here is derived from an EMBL/GenBank/DDBJ whole genome shotgun (WGS) entry which is preliminary data.</text>
</comment>
<dbReference type="RefSeq" id="WP_160065909.1">
    <property type="nucleotide sequence ID" value="NZ_WUYX01000041.1"/>
</dbReference>
<dbReference type="AlphaFoldDB" id="A0A6B0VPM5"/>
<evidence type="ECO:0000313" key="2">
    <source>
        <dbReference type="EMBL" id="MXV63087.1"/>
    </source>
</evidence>
<name>A0A6B0VPM5_9EURY</name>
<reference evidence="2 3" key="1">
    <citation type="submission" date="2020-01" db="EMBL/GenBank/DDBJ databases">
        <title>Natronorubrum sp. JWXQ-INN 674 isolated from Inner Mongolia Autonomous Region of China.</title>
        <authorList>
            <person name="Xue Q."/>
        </authorList>
    </citation>
    <scope>NUCLEOTIDE SEQUENCE [LARGE SCALE GENOMIC DNA]</scope>
    <source>
        <strain evidence="2 3">JWXQ-INN-674</strain>
    </source>
</reference>
<proteinExistence type="predicted"/>
<keyword evidence="1" id="KW-1133">Transmembrane helix</keyword>